<dbReference type="PANTHER" id="PTHR19446">
    <property type="entry name" value="REVERSE TRANSCRIPTASES"/>
    <property type="match status" value="1"/>
</dbReference>
<keyword evidence="2" id="KW-0378">Hydrolase</keyword>
<accession>A0AAV4ETD3</accession>
<dbReference type="EMBL" id="BMAT01000326">
    <property type="protein sequence ID" value="GFR64021.1"/>
    <property type="molecule type" value="Genomic_DNA"/>
</dbReference>
<evidence type="ECO:0000313" key="2">
    <source>
        <dbReference type="EMBL" id="GFR64021.1"/>
    </source>
</evidence>
<comment type="caution">
    <text evidence="2">The sequence shown here is derived from an EMBL/GenBank/DDBJ whole genome shotgun (WGS) entry which is preliminary data.</text>
</comment>
<dbReference type="Pfam" id="PF14529">
    <property type="entry name" value="Exo_endo_phos_2"/>
    <property type="match status" value="1"/>
</dbReference>
<dbReference type="Gene3D" id="3.60.10.10">
    <property type="entry name" value="Endonuclease/exonuclease/phosphatase"/>
    <property type="match status" value="1"/>
</dbReference>
<dbReference type="Proteomes" id="UP000762676">
    <property type="component" value="Unassembled WGS sequence"/>
</dbReference>
<dbReference type="AlphaFoldDB" id="A0AAV4ETD3"/>
<name>A0AAV4ETD3_9GAST</name>
<protein>
    <submittedName>
        <fullName evidence="2">Endonuclease-reverse transcriptase</fullName>
    </submittedName>
</protein>
<dbReference type="InterPro" id="IPR043502">
    <property type="entry name" value="DNA/RNA_pol_sf"/>
</dbReference>
<dbReference type="SUPFAM" id="SSF56219">
    <property type="entry name" value="DNase I-like"/>
    <property type="match status" value="1"/>
</dbReference>
<gene>
    <name evidence="2" type="ORF">ElyMa_000169500</name>
</gene>
<proteinExistence type="predicted"/>
<dbReference type="InterPro" id="IPR000477">
    <property type="entry name" value="RT_dom"/>
</dbReference>
<keyword evidence="3" id="KW-1185">Reference proteome</keyword>
<evidence type="ECO:0000259" key="1">
    <source>
        <dbReference type="PROSITE" id="PS50878"/>
    </source>
</evidence>
<dbReference type="SUPFAM" id="SSF56672">
    <property type="entry name" value="DNA/RNA polymerases"/>
    <property type="match status" value="1"/>
</dbReference>
<feature type="domain" description="Reverse transcriptase" evidence="1">
    <location>
        <begin position="392"/>
        <end position="601"/>
    </location>
</feature>
<dbReference type="GO" id="GO:0004519">
    <property type="term" value="F:endonuclease activity"/>
    <property type="evidence" value="ECO:0007669"/>
    <property type="project" value="UniProtKB-KW"/>
</dbReference>
<dbReference type="InterPro" id="IPR036691">
    <property type="entry name" value="Endo/exonu/phosph_ase_sf"/>
</dbReference>
<dbReference type="InterPro" id="IPR005135">
    <property type="entry name" value="Endo/exonuclease/phosphatase"/>
</dbReference>
<keyword evidence="2" id="KW-0540">Nuclease</keyword>
<organism evidence="2 3">
    <name type="scientific">Elysia marginata</name>
    <dbReference type="NCBI Taxonomy" id="1093978"/>
    <lineage>
        <taxon>Eukaryota</taxon>
        <taxon>Metazoa</taxon>
        <taxon>Spiralia</taxon>
        <taxon>Lophotrochozoa</taxon>
        <taxon>Mollusca</taxon>
        <taxon>Gastropoda</taxon>
        <taxon>Heterobranchia</taxon>
        <taxon>Euthyneura</taxon>
        <taxon>Panpulmonata</taxon>
        <taxon>Sacoglossa</taxon>
        <taxon>Placobranchoidea</taxon>
        <taxon>Plakobranchidae</taxon>
        <taxon>Elysia</taxon>
    </lineage>
</organism>
<sequence length="601" mass="69244">MDINIIQVYAPTSASSNEDLEKFYEELEQAKSNCKKDEPTFIMGDFNAKVGERGEEKSVGQHGLGIRNEKGEHLLEWCETNDLLIANICFKQPPRRKWTWKKPGDDTKNQIDYILVNDRFKNALLSAKSYPGADCFSDHVPVVAVVRLKLKKIRTQPGNIKLNIGLLKSYQDLRQRYTVTVKNRFQGLEEVEEVEQHWQNLKEAITEAASTVIPPMRQKAKQKWMTDEILDLMDKRRQAKNDKEVYENLHRVIRKKCDEAKEVWLNSKCKVIDQQQNNKQHMMYKTMEEVVGKKTCSPSGCLKAKNSDIIMGKEKLLERWAEYIGELFDDDRKDHDIMKRNFAGLPILEDEVRSAIRKMKTGKATGPDGVSIELIEALEDYGTEQVTALLNSIYETGNIPADISKSIFVALPKKPGAVECEHHRTISLMSHITKILLRVIMMRVRNKIKPEIAAEQCGFVEGKGTTNAVFTLRVLIERALEVQKDVYLCFIDYTKAFDRIRHDEIIKELAHLHIDGNDLRTIKNMYWEQKAAMRVEGEEKLENMIITGMMTGRHCRGRQREKLTDGMAKWLGMGSVVAKLQKTKMRQEWRRLIANAMEQGT</sequence>
<dbReference type="PROSITE" id="PS50878">
    <property type="entry name" value="RT_POL"/>
    <property type="match status" value="1"/>
</dbReference>
<dbReference type="CDD" id="cd09076">
    <property type="entry name" value="L1-EN"/>
    <property type="match status" value="1"/>
</dbReference>
<evidence type="ECO:0000313" key="3">
    <source>
        <dbReference type="Proteomes" id="UP000762676"/>
    </source>
</evidence>
<dbReference type="Pfam" id="PF00078">
    <property type="entry name" value="RVT_1"/>
    <property type="match status" value="1"/>
</dbReference>
<keyword evidence="2" id="KW-0255">Endonuclease</keyword>
<reference evidence="2 3" key="1">
    <citation type="journal article" date="2021" name="Elife">
        <title>Chloroplast acquisition without the gene transfer in kleptoplastic sea slugs, Plakobranchus ocellatus.</title>
        <authorList>
            <person name="Maeda T."/>
            <person name="Takahashi S."/>
            <person name="Yoshida T."/>
            <person name="Shimamura S."/>
            <person name="Takaki Y."/>
            <person name="Nagai Y."/>
            <person name="Toyoda A."/>
            <person name="Suzuki Y."/>
            <person name="Arimoto A."/>
            <person name="Ishii H."/>
            <person name="Satoh N."/>
            <person name="Nishiyama T."/>
            <person name="Hasebe M."/>
            <person name="Maruyama T."/>
            <person name="Minagawa J."/>
            <person name="Obokata J."/>
            <person name="Shigenobu S."/>
        </authorList>
    </citation>
    <scope>NUCLEOTIDE SEQUENCE [LARGE SCALE GENOMIC DNA]</scope>
</reference>